<accession>A0A316YKQ6</accession>
<evidence type="ECO:0000259" key="9">
    <source>
        <dbReference type="PROSITE" id="PS50939"/>
    </source>
</evidence>
<feature type="chain" id="PRO_5016295844" description="Cytochrome b561 domain-containing protein" evidence="8">
    <location>
        <begin position="22"/>
        <end position="390"/>
    </location>
</feature>
<dbReference type="SMART" id="SM00665">
    <property type="entry name" value="B561"/>
    <property type="match status" value="1"/>
</dbReference>
<feature type="transmembrane region" description="Helical" evidence="7">
    <location>
        <begin position="351"/>
        <end position="370"/>
    </location>
</feature>
<keyword evidence="2" id="KW-0813">Transport</keyword>
<feature type="transmembrane region" description="Helical" evidence="7">
    <location>
        <begin position="280"/>
        <end position="301"/>
    </location>
</feature>
<dbReference type="GO" id="GO:0016020">
    <property type="term" value="C:membrane"/>
    <property type="evidence" value="ECO:0007669"/>
    <property type="project" value="UniProtKB-SubCell"/>
</dbReference>
<dbReference type="STRING" id="215250.A0A316YKQ6"/>
<dbReference type="GeneID" id="37045917"/>
<gene>
    <name evidence="10" type="ORF">FA10DRAFT_285500</name>
</gene>
<dbReference type="AlphaFoldDB" id="A0A316YKQ6"/>
<dbReference type="CDD" id="cd09630">
    <property type="entry name" value="CDH_like_cytochrome"/>
    <property type="match status" value="1"/>
</dbReference>
<dbReference type="PROSITE" id="PS50939">
    <property type="entry name" value="CYTOCHROME_B561"/>
    <property type="match status" value="1"/>
</dbReference>
<sequence>MPSLLHSLTLVCALLVVCVSAQSSAIGDSHCGKGYCLSAIFDNAKGEIGYTLLVPRASSDSPVTGWHGVGQGERMAGANMMISWVNGDSTVTTSHRTTASGHKDPHTVTDAATTSTGNVNSSFVTVNWSLPQSTAPSASMAHIYAVSPKTPPSADAAAQLTMHSSYEQFTLNMTKVYAEAPLASQATQTVASASEAEAPSRDLSDNATRIYIVHMTFMLFAWLILVPLGVLIARYGRTLFRWFPSHRGIQLATLLFVFIAFFLGIAAMCVEGAKHQFNHLHHQLGLAILILLFAQVALGYFAHSYRAKTGQRWIGFLHAPLGILLFGLAVWNIHEGFQLWKWDAGELPSYIVYGWTGLVCLLYLGGLAFLPREIRLHREEKLSPAPTKVQ</sequence>
<keyword evidence="8" id="KW-0732">Signal</keyword>
<evidence type="ECO:0000256" key="2">
    <source>
        <dbReference type="ARBA" id="ARBA00022448"/>
    </source>
</evidence>
<evidence type="ECO:0000256" key="7">
    <source>
        <dbReference type="SAM" id="Phobius"/>
    </source>
</evidence>
<keyword evidence="3 7" id="KW-0812">Transmembrane</keyword>
<feature type="domain" description="Cytochrome b561" evidence="9">
    <location>
        <begin position="176"/>
        <end position="372"/>
    </location>
</feature>
<dbReference type="RefSeq" id="XP_025376980.1">
    <property type="nucleotide sequence ID" value="XM_025524001.1"/>
</dbReference>
<dbReference type="InterPro" id="IPR006593">
    <property type="entry name" value="Cyt_b561/ferric_Rdtase_TM"/>
</dbReference>
<protein>
    <recommendedName>
        <fullName evidence="9">Cytochrome b561 domain-containing protein</fullName>
    </recommendedName>
</protein>
<organism evidence="10 11">
    <name type="scientific">Acaromyces ingoldii</name>
    <dbReference type="NCBI Taxonomy" id="215250"/>
    <lineage>
        <taxon>Eukaryota</taxon>
        <taxon>Fungi</taxon>
        <taxon>Dikarya</taxon>
        <taxon>Basidiomycota</taxon>
        <taxon>Ustilaginomycotina</taxon>
        <taxon>Exobasidiomycetes</taxon>
        <taxon>Exobasidiales</taxon>
        <taxon>Cryptobasidiaceae</taxon>
        <taxon>Acaromyces</taxon>
    </lineage>
</organism>
<keyword evidence="6 7" id="KW-0472">Membrane</keyword>
<keyword evidence="4" id="KW-0249">Electron transport</keyword>
<evidence type="ECO:0000313" key="11">
    <source>
        <dbReference type="Proteomes" id="UP000245768"/>
    </source>
</evidence>
<feature type="signal peptide" evidence="8">
    <location>
        <begin position="1"/>
        <end position="21"/>
    </location>
</feature>
<dbReference type="Gene3D" id="2.60.40.1210">
    <property type="entry name" value="Cellobiose dehydrogenase, cytochrome domain"/>
    <property type="match status" value="1"/>
</dbReference>
<evidence type="ECO:0000256" key="3">
    <source>
        <dbReference type="ARBA" id="ARBA00022692"/>
    </source>
</evidence>
<evidence type="ECO:0000256" key="4">
    <source>
        <dbReference type="ARBA" id="ARBA00022982"/>
    </source>
</evidence>
<dbReference type="OrthoDB" id="19261at2759"/>
<dbReference type="EMBL" id="KZ819636">
    <property type="protein sequence ID" value="PWN89782.1"/>
    <property type="molecule type" value="Genomic_DNA"/>
</dbReference>
<name>A0A316YKQ6_9BASI</name>
<feature type="transmembrane region" description="Helical" evidence="7">
    <location>
        <begin position="211"/>
        <end position="236"/>
    </location>
</feature>
<proteinExistence type="predicted"/>
<dbReference type="PANTHER" id="PTHR47797:SF3">
    <property type="entry name" value="CYTOCHROME B561 DOMAIN-CONTAINING PROTEIN"/>
    <property type="match status" value="1"/>
</dbReference>
<feature type="transmembrane region" description="Helical" evidence="7">
    <location>
        <begin position="248"/>
        <end position="268"/>
    </location>
</feature>
<dbReference type="Gene3D" id="1.20.120.1770">
    <property type="match status" value="1"/>
</dbReference>
<evidence type="ECO:0000256" key="8">
    <source>
        <dbReference type="SAM" id="SignalP"/>
    </source>
</evidence>
<dbReference type="Pfam" id="PF16010">
    <property type="entry name" value="CDH-cyt"/>
    <property type="match status" value="1"/>
</dbReference>
<evidence type="ECO:0000256" key="6">
    <source>
        <dbReference type="ARBA" id="ARBA00023136"/>
    </source>
</evidence>
<dbReference type="CDD" id="cd08760">
    <property type="entry name" value="Cyt_b561_FRRS1_like"/>
    <property type="match status" value="1"/>
</dbReference>
<evidence type="ECO:0000256" key="1">
    <source>
        <dbReference type="ARBA" id="ARBA00004370"/>
    </source>
</evidence>
<feature type="transmembrane region" description="Helical" evidence="7">
    <location>
        <begin position="313"/>
        <end position="331"/>
    </location>
</feature>
<dbReference type="SUPFAM" id="SSF49344">
    <property type="entry name" value="CBD9-like"/>
    <property type="match status" value="1"/>
</dbReference>
<keyword evidence="11" id="KW-1185">Reference proteome</keyword>
<dbReference type="PANTHER" id="PTHR47797">
    <property type="entry name" value="DEHYDROGENASE, PUTATIVE (AFU_ORTHOLOGUE AFUA_8G05805)-RELATED"/>
    <property type="match status" value="1"/>
</dbReference>
<dbReference type="InterPro" id="IPR015920">
    <property type="entry name" value="Cellobiose_DH-like_cyt"/>
</dbReference>
<keyword evidence="5 7" id="KW-1133">Transmembrane helix</keyword>
<evidence type="ECO:0000256" key="5">
    <source>
        <dbReference type="ARBA" id="ARBA00022989"/>
    </source>
</evidence>
<evidence type="ECO:0000313" key="10">
    <source>
        <dbReference type="EMBL" id="PWN89782.1"/>
    </source>
</evidence>
<dbReference type="InParanoid" id="A0A316YKQ6"/>
<dbReference type="Proteomes" id="UP000245768">
    <property type="component" value="Unassembled WGS sequence"/>
</dbReference>
<comment type="subcellular location">
    <subcellularLocation>
        <location evidence="1">Membrane</location>
    </subcellularLocation>
</comment>
<reference evidence="10 11" key="1">
    <citation type="journal article" date="2018" name="Mol. Biol. Evol.">
        <title>Broad Genomic Sampling Reveals a Smut Pathogenic Ancestry of the Fungal Clade Ustilaginomycotina.</title>
        <authorList>
            <person name="Kijpornyongpan T."/>
            <person name="Mondo S.J."/>
            <person name="Barry K."/>
            <person name="Sandor L."/>
            <person name="Lee J."/>
            <person name="Lipzen A."/>
            <person name="Pangilinan J."/>
            <person name="LaButti K."/>
            <person name="Hainaut M."/>
            <person name="Henrissat B."/>
            <person name="Grigoriev I.V."/>
            <person name="Spatafora J.W."/>
            <person name="Aime M.C."/>
        </authorList>
    </citation>
    <scope>NUCLEOTIDE SEQUENCE [LARGE SCALE GENOMIC DNA]</scope>
    <source>
        <strain evidence="10 11">MCA 4198</strain>
    </source>
</reference>